<evidence type="ECO:0000313" key="2">
    <source>
        <dbReference type="EMBL" id="CAD6221783.1"/>
    </source>
</evidence>
<reference evidence="2" key="1">
    <citation type="submission" date="2020-10" db="EMBL/GenBank/DDBJ databases">
        <authorList>
            <person name="Han B."/>
            <person name="Lu T."/>
            <person name="Zhao Q."/>
            <person name="Huang X."/>
            <person name="Zhao Y."/>
        </authorList>
    </citation>
    <scope>NUCLEOTIDE SEQUENCE</scope>
</reference>
<evidence type="ECO:0000256" key="1">
    <source>
        <dbReference type="SAM" id="MobiDB-lite"/>
    </source>
</evidence>
<protein>
    <submittedName>
        <fullName evidence="2">Uncharacterized protein</fullName>
    </submittedName>
</protein>
<dbReference type="AlphaFoldDB" id="A0A811NDI4"/>
<name>A0A811NDI4_9POAL</name>
<gene>
    <name evidence="2" type="ORF">NCGR_LOCUS14996</name>
</gene>
<proteinExistence type="predicted"/>
<sequence length="203" mass="22091">MEESISSSRTTAFYGTSYYSHHHQEQQQSPALAPASVAAAATSDFEDADSGWTAYFLQLASDEEEDASASNREKQQLRDVGGVLCGRGSASTSTVSKPNKAKDNKEAVKGVKKKTKDEVLHLVGTTGILEEEDPLQDTASSPLVQLNINGDLQIVLNTSNGSRVAHLVNRQKKVSELLVEELKHREEEATQAQQETHVKLLEA</sequence>
<organism evidence="2 3">
    <name type="scientific">Miscanthus lutarioriparius</name>
    <dbReference type="NCBI Taxonomy" id="422564"/>
    <lineage>
        <taxon>Eukaryota</taxon>
        <taxon>Viridiplantae</taxon>
        <taxon>Streptophyta</taxon>
        <taxon>Embryophyta</taxon>
        <taxon>Tracheophyta</taxon>
        <taxon>Spermatophyta</taxon>
        <taxon>Magnoliopsida</taxon>
        <taxon>Liliopsida</taxon>
        <taxon>Poales</taxon>
        <taxon>Poaceae</taxon>
        <taxon>PACMAD clade</taxon>
        <taxon>Panicoideae</taxon>
        <taxon>Andropogonodae</taxon>
        <taxon>Andropogoneae</taxon>
        <taxon>Saccharinae</taxon>
        <taxon>Miscanthus</taxon>
    </lineage>
</organism>
<feature type="compositionally biased region" description="Basic and acidic residues" evidence="1">
    <location>
        <begin position="100"/>
        <end position="113"/>
    </location>
</feature>
<feature type="region of interest" description="Disordered" evidence="1">
    <location>
        <begin position="63"/>
        <end position="113"/>
    </location>
</feature>
<dbReference type="PANTHER" id="PTHR33974">
    <property type="entry name" value="VASCULAR-RELATED UNKNOWN PROTEIN 1-RELATED"/>
    <property type="match status" value="1"/>
</dbReference>
<accession>A0A811NDI4</accession>
<dbReference type="EMBL" id="CAJGYO010000003">
    <property type="protein sequence ID" value="CAD6221783.1"/>
    <property type="molecule type" value="Genomic_DNA"/>
</dbReference>
<keyword evidence="3" id="KW-1185">Reference proteome</keyword>
<dbReference type="GO" id="GO:0010089">
    <property type="term" value="P:xylem development"/>
    <property type="evidence" value="ECO:0007669"/>
    <property type="project" value="InterPro"/>
</dbReference>
<dbReference type="PANTHER" id="PTHR33974:SF2">
    <property type="entry name" value="VASCULAR-RELATED UNKNOWN PROTEIN 1"/>
    <property type="match status" value="1"/>
</dbReference>
<evidence type="ECO:0000313" key="3">
    <source>
        <dbReference type="Proteomes" id="UP000604825"/>
    </source>
</evidence>
<dbReference type="OrthoDB" id="10651875at2759"/>
<comment type="caution">
    <text evidence="2">The sequence shown here is derived from an EMBL/GenBank/DDBJ whole genome shotgun (WGS) entry which is preliminary data.</text>
</comment>
<dbReference type="Proteomes" id="UP000604825">
    <property type="component" value="Unassembled WGS sequence"/>
</dbReference>
<dbReference type="InterPro" id="IPR039280">
    <property type="entry name" value="VUP"/>
</dbReference>